<reference evidence="2 3" key="1">
    <citation type="submission" date="2024-09" db="EMBL/GenBank/DDBJ databases">
        <authorList>
            <person name="Sun Q."/>
            <person name="Mori K."/>
        </authorList>
    </citation>
    <scope>NUCLEOTIDE SEQUENCE [LARGE SCALE GENOMIC DNA]</scope>
    <source>
        <strain evidence="2 3">TBRC 7907</strain>
    </source>
</reference>
<accession>A0ABV5ZXT0</accession>
<dbReference type="RefSeq" id="WP_377852996.1">
    <property type="nucleotide sequence ID" value="NZ_JBHLZU010000014.1"/>
</dbReference>
<organism evidence="2 3">
    <name type="scientific">Allokutzneria oryzae</name>
    <dbReference type="NCBI Taxonomy" id="1378989"/>
    <lineage>
        <taxon>Bacteria</taxon>
        <taxon>Bacillati</taxon>
        <taxon>Actinomycetota</taxon>
        <taxon>Actinomycetes</taxon>
        <taxon>Pseudonocardiales</taxon>
        <taxon>Pseudonocardiaceae</taxon>
        <taxon>Allokutzneria</taxon>
    </lineage>
</organism>
<proteinExistence type="predicted"/>
<feature type="region of interest" description="Disordered" evidence="1">
    <location>
        <begin position="25"/>
        <end position="60"/>
    </location>
</feature>
<evidence type="ECO:0000256" key="1">
    <source>
        <dbReference type="SAM" id="MobiDB-lite"/>
    </source>
</evidence>
<dbReference type="Proteomes" id="UP001589693">
    <property type="component" value="Unassembled WGS sequence"/>
</dbReference>
<evidence type="ECO:0000313" key="3">
    <source>
        <dbReference type="Proteomes" id="UP001589693"/>
    </source>
</evidence>
<dbReference type="EMBL" id="JBHLZU010000014">
    <property type="protein sequence ID" value="MFB9905695.1"/>
    <property type="molecule type" value="Genomic_DNA"/>
</dbReference>
<evidence type="ECO:0000313" key="2">
    <source>
        <dbReference type="EMBL" id="MFB9905695.1"/>
    </source>
</evidence>
<name>A0ABV5ZXT0_9PSEU</name>
<protein>
    <submittedName>
        <fullName evidence="2">Uncharacterized protein</fullName>
    </submittedName>
</protein>
<feature type="compositionally biased region" description="Basic and acidic residues" evidence="1">
    <location>
        <begin position="40"/>
        <end position="60"/>
    </location>
</feature>
<sequence>MTNNSGSTSGESKWAKLPERVLPSEWCNDKDTEPLPESLAKAEAEREGREARNLIERVGW</sequence>
<keyword evidence="3" id="KW-1185">Reference proteome</keyword>
<comment type="caution">
    <text evidence="2">The sequence shown here is derived from an EMBL/GenBank/DDBJ whole genome shotgun (WGS) entry which is preliminary data.</text>
</comment>
<gene>
    <name evidence="2" type="ORF">ACFFQA_17315</name>
</gene>